<comment type="caution">
    <text evidence="3">The sequence shown here is derived from an EMBL/GenBank/DDBJ whole genome shotgun (WGS) entry which is preliminary data.</text>
</comment>
<feature type="transmembrane region" description="Helical" evidence="1">
    <location>
        <begin position="48"/>
        <end position="67"/>
    </location>
</feature>
<evidence type="ECO:0000256" key="1">
    <source>
        <dbReference type="SAM" id="Phobius"/>
    </source>
</evidence>
<keyword evidence="1" id="KW-1133">Transmembrane helix</keyword>
<dbReference type="EMBL" id="SLWX01000015">
    <property type="protein sequence ID" value="TCO73698.1"/>
    <property type="molecule type" value="Genomic_DNA"/>
</dbReference>
<feature type="transmembrane region" description="Helical" evidence="1">
    <location>
        <begin position="87"/>
        <end position="104"/>
    </location>
</feature>
<accession>A0A4R2KU42</accession>
<protein>
    <submittedName>
        <fullName evidence="3">Tellurite resistance protein</fullName>
    </submittedName>
</protein>
<dbReference type="RefSeq" id="WP_117319694.1">
    <property type="nucleotide sequence ID" value="NZ_QQSW01000036.1"/>
</dbReference>
<dbReference type="SUPFAM" id="SSF158682">
    <property type="entry name" value="TerB-like"/>
    <property type="match status" value="1"/>
</dbReference>
<evidence type="ECO:0000313" key="4">
    <source>
        <dbReference type="Proteomes" id="UP000294980"/>
    </source>
</evidence>
<dbReference type="InterPro" id="IPR029024">
    <property type="entry name" value="TerB-like"/>
</dbReference>
<evidence type="ECO:0000259" key="2">
    <source>
        <dbReference type="Pfam" id="PF05099"/>
    </source>
</evidence>
<reference evidence="3 4" key="1">
    <citation type="submission" date="2019-03" db="EMBL/GenBank/DDBJ databases">
        <title>Genomic Encyclopedia of Type Strains, Phase IV (KMG-IV): sequencing the most valuable type-strain genomes for metagenomic binning, comparative biology and taxonomic classification.</title>
        <authorList>
            <person name="Goeker M."/>
        </authorList>
    </citation>
    <scope>NUCLEOTIDE SEQUENCE [LARGE SCALE GENOMIC DNA]</scope>
    <source>
        <strain evidence="3 4">DSM 23344</strain>
    </source>
</reference>
<feature type="domain" description="Co-chaperone DjlA N-terminal" evidence="2">
    <location>
        <begin position="139"/>
        <end position="248"/>
    </location>
</feature>
<dbReference type="Pfam" id="PF05099">
    <property type="entry name" value="TerB"/>
    <property type="match status" value="1"/>
</dbReference>
<dbReference type="InterPro" id="IPR007791">
    <property type="entry name" value="DjlA_N"/>
</dbReference>
<dbReference type="OrthoDB" id="8881374at2"/>
<evidence type="ECO:0000313" key="3">
    <source>
        <dbReference type="EMBL" id="TCO73698.1"/>
    </source>
</evidence>
<sequence length="275" mass="29968">MTIDAELEDFFAADIQTVVADSDRFRRKLEIGGEAFALLTRAENTSSYVNALSGGAGAAGATYAAWWSSLGVLGKIGAGIGMVSTPVGWVGAAGAVGAGTFLLTHRLLRKMRQATTEEIPRFINTPLDVLGVSISEILAPVLCKIVLADGEVADQEISRVESYLCDEWGYDEKYVKSLLVFDAKHVADWDWSQLGEAIAGLRSTKDVKVSGFARELVRIAEDVAESDGRVTQSERVQLARLRDAVGVDTPRSLWTRVREAIRRCIQYIRGFLRLA</sequence>
<dbReference type="AlphaFoldDB" id="A0A4R2KU42"/>
<gene>
    <name evidence="3" type="ORF">EV688_11514</name>
</gene>
<keyword evidence="4" id="KW-1185">Reference proteome</keyword>
<dbReference type="Proteomes" id="UP000294980">
    <property type="component" value="Unassembled WGS sequence"/>
</dbReference>
<proteinExistence type="predicted"/>
<keyword evidence="1" id="KW-0812">Transmembrane</keyword>
<name>A0A4R2KU42_9GAMM</name>
<dbReference type="CDD" id="cd07177">
    <property type="entry name" value="terB_like"/>
    <property type="match status" value="1"/>
</dbReference>
<organism evidence="3 4">
    <name type="scientific">Chromatocurvus halotolerans</name>
    <dbReference type="NCBI Taxonomy" id="1132028"/>
    <lineage>
        <taxon>Bacteria</taxon>
        <taxon>Pseudomonadati</taxon>
        <taxon>Pseudomonadota</taxon>
        <taxon>Gammaproteobacteria</taxon>
        <taxon>Cellvibrionales</taxon>
        <taxon>Halieaceae</taxon>
        <taxon>Chromatocurvus</taxon>
    </lineage>
</organism>
<keyword evidence="1" id="KW-0472">Membrane</keyword>
<dbReference type="Gene3D" id="1.10.3680.10">
    <property type="entry name" value="TerB-like"/>
    <property type="match status" value="1"/>
</dbReference>